<protein>
    <submittedName>
        <fullName evidence="2">Uncharacterized protein</fullName>
    </submittedName>
</protein>
<proteinExistence type="predicted"/>
<evidence type="ECO:0000313" key="3">
    <source>
        <dbReference type="Proteomes" id="UP000199687"/>
    </source>
</evidence>
<keyword evidence="1" id="KW-0472">Membrane</keyword>
<dbReference type="RefSeq" id="WP_175480343.1">
    <property type="nucleotide sequence ID" value="NZ_FOGL01000002.1"/>
</dbReference>
<evidence type="ECO:0000256" key="1">
    <source>
        <dbReference type="SAM" id="Phobius"/>
    </source>
</evidence>
<reference evidence="2 3" key="1">
    <citation type="submission" date="2016-10" db="EMBL/GenBank/DDBJ databases">
        <authorList>
            <person name="de Groot N.N."/>
        </authorList>
    </citation>
    <scope>NUCLEOTIDE SEQUENCE [LARGE SCALE GENOMIC DNA]</scope>
    <source>
        <strain evidence="2 3">CGMCC 1.7727</strain>
    </source>
</reference>
<gene>
    <name evidence="2" type="ORF">SAMN04487944_10296</name>
</gene>
<sequence>MDTFLAFLPLIFWLGLIGFGIWFAVNLIKTQREKNKKLEEISKGIQQQNKSDSNL</sequence>
<dbReference type="Proteomes" id="UP000199687">
    <property type="component" value="Unassembled WGS sequence"/>
</dbReference>
<keyword evidence="3" id="KW-1185">Reference proteome</keyword>
<evidence type="ECO:0000313" key="2">
    <source>
        <dbReference type="EMBL" id="SER25627.1"/>
    </source>
</evidence>
<keyword evidence="1" id="KW-1133">Transmembrane helix</keyword>
<accession>A0A1H9MQ63</accession>
<feature type="transmembrane region" description="Helical" evidence="1">
    <location>
        <begin position="6"/>
        <end position="28"/>
    </location>
</feature>
<organism evidence="2 3">
    <name type="scientific">Gracilibacillus ureilyticus</name>
    <dbReference type="NCBI Taxonomy" id="531814"/>
    <lineage>
        <taxon>Bacteria</taxon>
        <taxon>Bacillati</taxon>
        <taxon>Bacillota</taxon>
        <taxon>Bacilli</taxon>
        <taxon>Bacillales</taxon>
        <taxon>Bacillaceae</taxon>
        <taxon>Gracilibacillus</taxon>
    </lineage>
</organism>
<name>A0A1H9MQ63_9BACI</name>
<keyword evidence="1" id="KW-0812">Transmembrane</keyword>
<dbReference type="AlphaFoldDB" id="A0A1H9MQ63"/>
<dbReference type="EMBL" id="FOGL01000002">
    <property type="protein sequence ID" value="SER25627.1"/>
    <property type="molecule type" value="Genomic_DNA"/>
</dbReference>